<name>A0A1H6FSH9_9EURY</name>
<dbReference type="Proteomes" id="UP000199112">
    <property type="component" value="Unassembled WGS sequence"/>
</dbReference>
<evidence type="ECO:0000313" key="2">
    <source>
        <dbReference type="Proteomes" id="UP000199112"/>
    </source>
</evidence>
<reference evidence="2" key="1">
    <citation type="submission" date="2016-10" db="EMBL/GenBank/DDBJ databases">
        <authorList>
            <person name="Varghese N."/>
            <person name="Submissions S."/>
        </authorList>
    </citation>
    <scope>NUCLEOTIDE SEQUENCE [LARGE SCALE GENOMIC DNA]</scope>
    <source>
        <strain evidence="2">CGMCC 1.8981</strain>
    </source>
</reference>
<gene>
    <name evidence="1" type="ORF">SAMN04487967_1212</name>
</gene>
<evidence type="ECO:0000313" key="1">
    <source>
        <dbReference type="EMBL" id="SEH13200.1"/>
    </source>
</evidence>
<protein>
    <submittedName>
        <fullName evidence="1">Uncharacterized protein</fullName>
    </submittedName>
</protein>
<accession>A0A1H6FSH9</accession>
<sequence length="337" mass="34507">MLGVICLLVGGAIVVAPLFGGYSSVADRETSVSVAENDQYAYLGLEETYDGPEIEYDSGWGPIGGTDVSAEVASITNNANDPLEIADVHVRGTTWAGGGDSSVLSVANTDDHAGLNSGDAVPIELECSQDVDVAADDATVDLSVTTDGSGASVDREAFTVSGVNFDCEGDQPPADDYPAPIPIDDSGLELVGPPETATSSGVDTGEESAVMFDIEYEGEGDGTVTGISVRETSSAASEIGYTGTGGSELIIDASEDGSLDDDIEIGDGAPRYDLGDQAVLESGDEATVTLEQFRTGGAFSQVDMRGETATVVLYVGGLDPDDPGAELPVKIDLEIPE</sequence>
<dbReference type="AlphaFoldDB" id="A0A1H6FSH9"/>
<organism evidence="1 2">
    <name type="scientific">Natronorubrum sediminis</name>
    <dbReference type="NCBI Taxonomy" id="640943"/>
    <lineage>
        <taxon>Archaea</taxon>
        <taxon>Methanobacteriati</taxon>
        <taxon>Methanobacteriota</taxon>
        <taxon>Stenosarchaea group</taxon>
        <taxon>Halobacteria</taxon>
        <taxon>Halobacteriales</taxon>
        <taxon>Natrialbaceae</taxon>
        <taxon>Natronorubrum</taxon>
    </lineage>
</organism>
<proteinExistence type="predicted"/>
<dbReference type="EMBL" id="FNWL01000001">
    <property type="protein sequence ID" value="SEH13200.1"/>
    <property type="molecule type" value="Genomic_DNA"/>
</dbReference>
<keyword evidence="2" id="KW-1185">Reference proteome</keyword>